<dbReference type="AlphaFoldDB" id="A0A323UU61"/>
<gene>
    <name evidence="3" type="ORF">DNK49_13655</name>
</gene>
<proteinExistence type="predicted"/>
<dbReference type="InterPro" id="IPR005572">
    <property type="entry name" value="Anti-sigma_E_RseA_N"/>
</dbReference>
<protein>
    <submittedName>
        <fullName evidence="3">Anti-sigma 24 factor</fullName>
    </submittedName>
</protein>
<evidence type="ECO:0000313" key="4">
    <source>
        <dbReference type="Proteomes" id="UP000248259"/>
    </source>
</evidence>
<keyword evidence="1" id="KW-1133">Transmembrane helix</keyword>
<dbReference type="SUPFAM" id="SSF89069">
    <property type="entry name" value="N-terminal, cytoplasmic domain of anti-sigmaE factor RseA"/>
    <property type="match status" value="1"/>
</dbReference>
<dbReference type="RefSeq" id="WP_110525444.1">
    <property type="nucleotide sequence ID" value="NZ_QKOE01000009.1"/>
</dbReference>
<dbReference type="InterPro" id="IPR036147">
    <property type="entry name" value="Anti-sigma_E_RseA_N_sf"/>
</dbReference>
<accession>A0A323UU61</accession>
<dbReference type="Gene3D" id="1.10.10.880">
    <property type="entry name" value="Anti sigma-E protein RseA, N-terminal domain"/>
    <property type="match status" value="1"/>
</dbReference>
<feature type="domain" description="Anti sigma-E protein RseA N-terminal" evidence="2">
    <location>
        <begin position="2"/>
        <end position="78"/>
    </location>
</feature>
<evidence type="ECO:0000313" key="3">
    <source>
        <dbReference type="EMBL" id="PZA16059.1"/>
    </source>
</evidence>
<dbReference type="Pfam" id="PF03872">
    <property type="entry name" value="RseA_N"/>
    <property type="match status" value="1"/>
</dbReference>
<feature type="transmembrane region" description="Helical" evidence="1">
    <location>
        <begin position="87"/>
        <end position="109"/>
    </location>
</feature>
<keyword evidence="4" id="KW-1185">Reference proteome</keyword>
<name>A0A323UU61_9RHOO</name>
<sequence length="179" mass="19026">MKDKLSAWIDGDLDDVAANRMADHIGRDESLRKHCDVYWLIGDTLRGDAQGADLTDRIMARLDAEPTVLAPRAAAARATERQSLWQSLMPIAASVMGVAAVGLVAATMYSSSPNDPVPGNVIAVQRAVLPAQVVPVSAEVNDPHREYVFVHQAMTGGGPLPAGVQYVRTVSAAAQDVAR</sequence>
<dbReference type="PANTHER" id="PTHR38104:SF1">
    <property type="entry name" value="ANTI-SIGMA-E FACTOR RSEA"/>
    <property type="match status" value="1"/>
</dbReference>
<evidence type="ECO:0000259" key="2">
    <source>
        <dbReference type="Pfam" id="PF03872"/>
    </source>
</evidence>
<evidence type="ECO:0000256" key="1">
    <source>
        <dbReference type="SAM" id="Phobius"/>
    </source>
</evidence>
<keyword evidence="1" id="KW-0812">Transmembrane</keyword>
<dbReference type="Proteomes" id="UP000248259">
    <property type="component" value="Unassembled WGS sequence"/>
</dbReference>
<dbReference type="PANTHER" id="PTHR38104">
    <property type="match status" value="1"/>
</dbReference>
<reference evidence="3 4" key="1">
    <citation type="submission" date="2018-06" db="EMBL/GenBank/DDBJ databases">
        <title>Azoarcus communis strain SWub3 genome.</title>
        <authorList>
            <person name="Zorraquino Salvo V."/>
            <person name="Toubiana D."/>
            <person name="Blumwald E."/>
        </authorList>
    </citation>
    <scope>NUCLEOTIDE SEQUENCE [LARGE SCALE GENOMIC DNA]</scope>
    <source>
        <strain evidence="3 4">SWub3</strain>
    </source>
</reference>
<dbReference type="InterPro" id="IPR052383">
    <property type="entry name" value="Anti-sigma-E_RseA-like"/>
</dbReference>
<keyword evidence="1" id="KW-0472">Membrane</keyword>
<comment type="caution">
    <text evidence="3">The sequence shown here is derived from an EMBL/GenBank/DDBJ whole genome shotgun (WGS) entry which is preliminary data.</text>
</comment>
<dbReference type="EMBL" id="QKOE01000009">
    <property type="protein sequence ID" value="PZA16059.1"/>
    <property type="molecule type" value="Genomic_DNA"/>
</dbReference>
<dbReference type="CDD" id="cd16328">
    <property type="entry name" value="RseA_N"/>
    <property type="match status" value="1"/>
</dbReference>
<dbReference type="OrthoDB" id="8561243at2"/>
<dbReference type="GO" id="GO:0016989">
    <property type="term" value="F:sigma factor antagonist activity"/>
    <property type="evidence" value="ECO:0007669"/>
    <property type="project" value="InterPro"/>
</dbReference>
<organism evidence="3 4">
    <name type="scientific">Parazoarcus communis SWub3 = DSM 12120</name>
    <dbReference type="NCBI Taxonomy" id="1121029"/>
    <lineage>
        <taxon>Bacteria</taxon>
        <taxon>Pseudomonadati</taxon>
        <taxon>Pseudomonadota</taxon>
        <taxon>Betaproteobacteria</taxon>
        <taxon>Rhodocyclales</taxon>
        <taxon>Zoogloeaceae</taxon>
        <taxon>Parazoarcus</taxon>
    </lineage>
</organism>